<organism evidence="2">
    <name type="scientific">hydrothermal vent metagenome</name>
    <dbReference type="NCBI Taxonomy" id="652676"/>
    <lineage>
        <taxon>unclassified sequences</taxon>
        <taxon>metagenomes</taxon>
        <taxon>ecological metagenomes</taxon>
    </lineage>
</organism>
<evidence type="ECO:0000259" key="1">
    <source>
        <dbReference type="Pfam" id="PF13338"/>
    </source>
</evidence>
<dbReference type="EMBL" id="UOFK01000112">
    <property type="protein sequence ID" value="VAW77185.1"/>
    <property type="molecule type" value="Genomic_DNA"/>
</dbReference>
<gene>
    <name evidence="2" type="ORF">MNBD_GAMMA13-2130</name>
</gene>
<proteinExistence type="predicted"/>
<feature type="domain" description="AbiEi antitoxin N-terminal" evidence="1">
    <location>
        <begin position="7"/>
        <end position="50"/>
    </location>
</feature>
<accession>A0A3B0Y8R1</accession>
<reference evidence="2" key="1">
    <citation type="submission" date="2018-06" db="EMBL/GenBank/DDBJ databases">
        <authorList>
            <person name="Zhirakovskaya E."/>
        </authorList>
    </citation>
    <scope>NUCLEOTIDE SEQUENCE</scope>
</reference>
<evidence type="ECO:0000313" key="2">
    <source>
        <dbReference type="EMBL" id="VAW77185.1"/>
    </source>
</evidence>
<dbReference type="AlphaFoldDB" id="A0A3B0Y8R1"/>
<dbReference type="InterPro" id="IPR025159">
    <property type="entry name" value="AbiEi_N"/>
</dbReference>
<dbReference type="Pfam" id="PF13338">
    <property type="entry name" value="AbiEi_4"/>
    <property type="match status" value="1"/>
</dbReference>
<protein>
    <recommendedName>
        <fullName evidence="1">AbiEi antitoxin N-terminal domain-containing protein</fullName>
    </recommendedName>
</protein>
<name>A0A3B0Y8R1_9ZZZZ</name>
<sequence length="199" mass="22981">MSKREKVINFIREHSVVRPKDLTNVGLPRDYLYQLAQEGVIERVGRGLYQWPDRDLGRHHSLVELSKLAPRAVVALLSALNFHELTTQNPFEVWLAIDHKAWRPEISYPPVRYVTMSGKALHEGVEIHMINGVPVKVFCPAKTVVDCFKYRNKIGLDVALEALREGWSARKFTMDELLHYAEICRMKKVMQPYLESLVT</sequence>